<dbReference type="WBParaSite" id="TMUE_2000010163.2">
    <property type="protein sequence ID" value="TMUE_2000010163.2"/>
    <property type="gene ID" value="WBGene00294302"/>
</dbReference>
<evidence type="ECO:0000259" key="10">
    <source>
        <dbReference type="PROSITE" id="PS50989"/>
    </source>
</evidence>
<evidence type="ECO:0000256" key="4">
    <source>
        <dbReference type="ARBA" id="ARBA00031109"/>
    </source>
</evidence>
<evidence type="ECO:0000313" key="11">
    <source>
        <dbReference type="Proteomes" id="UP000046395"/>
    </source>
</evidence>
<keyword evidence="11" id="KW-1185">Reference proteome</keyword>
<dbReference type="UniPathway" id="UPA00363">
    <property type="reaction ID" value="UER00861"/>
</dbReference>
<evidence type="ECO:0000256" key="1">
    <source>
        <dbReference type="ARBA" id="ARBA00006102"/>
    </source>
</evidence>
<evidence type="ECO:0000313" key="12">
    <source>
        <dbReference type="WBParaSite" id="TMUE_2000010163.1"/>
    </source>
</evidence>
<dbReference type="InterPro" id="IPR045190">
    <property type="entry name" value="MCCB/AccD1-like"/>
</dbReference>
<dbReference type="Proteomes" id="UP000046395">
    <property type="component" value="Unassembled WGS sequence"/>
</dbReference>
<dbReference type="GO" id="GO:0004485">
    <property type="term" value="F:methylcrotonoyl-CoA carboxylase activity"/>
    <property type="evidence" value="ECO:0007669"/>
    <property type="project" value="UniProtKB-EC"/>
</dbReference>
<feature type="domain" description="CoA carboxyltransferase C-terminal" evidence="10">
    <location>
        <begin position="332"/>
        <end position="578"/>
    </location>
</feature>
<name>A0A5S6QSP6_TRIMR</name>
<dbReference type="AlphaFoldDB" id="A0A5S6QSP6"/>
<dbReference type="InterPro" id="IPR034733">
    <property type="entry name" value="AcCoA_carboxyl_beta"/>
</dbReference>
<dbReference type="FunFam" id="3.90.226.10:FF:000004">
    <property type="entry name" value="Methylcrotonoyl-CoA carboxylase beta chain"/>
    <property type="match status" value="1"/>
</dbReference>
<evidence type="ECO:0000256" key="2">
    <source>
        <dbReference type="ARBA" id="ARBA00025711"/>
    </source>
</evidence>
<reference evidence="12" key="3">
    <citation type="submission" date="2019-12" db="UniProtKB">
        <authorList>
            <consortium name="WormBaseParasite"/>
        </authorList>
    </citation>
    <scope>IDENTIFICATION</scope>
</reference>
<dbReference type="GO" id="GO:1905202">
    <property type="term" value="C:methylcrotonoyl-CoA carboxylase complex"/>
    <property type="evidence" value="ECO:0007669"/>
    <property type="project" value="TreeGrafter"/>
</dbReference>
<dbReference type="Pfam" id="PF01039">
    <property type="entry name" value="Carboxyl_trans"/>
    <property type="match status" value="1"/>
</dbReference>
<evidence type="ECO:0000256" key="3">
    <source>
        <dbReference type="ARBA" id="ARBA00026116"/>
    </source>
</evidence>
<dbReference type="PROSITE" id="PS50989">
    <property type="entry name" value="COA_CT_CTER"/>
    <property type="match status" value="1"/>
</dbReference>
<protein>
    <recommendedName>
        <fullName evidence="8">Probable methylcrotonoyl-CoA carboxylase beta chain, mitochondrial</fullName>
        <ecNumber evidence="3">6.4.1.4</ecNumber>
    </recommendedName>
    <alternativeName>
        <fullName evidence="6">3-methylcrotonyl-CoA carboxylase 2</fullName>
    </alternativeName>
    <alternativeName>
        <fullName evidence="4">3-methylcrotonyl-CoA carboxylase non-biotin-containing subunit</fullName>
    </alternativeName>
    <alternativeName>
        <fullName evidence="5">3-methylcrotonyl-CoA:carbon dioxide ligase subunit beta</fullName>
    </alternativeName>
</protein>
<dbReference type="InterPro" id="IPR011762">
    <property type="entry name" value="COA_CT_N"/>
</dbReference>
<dbReference type="InterPro" id="IPR029045">
    <property type="entry name" value="ClpP/crotonase-like_dom_sf"/>
</dbReference>
<sequence length="586" mass="64306">MFALGLIRVRLFDKLQTIVFSTAQRRLPLIPYANKRPMALQFNFEKTQRPTIGTEPDRLSERFLQNEQRMRTLVNNVRAITERITLGGDHRVVEKHRRKGKLMVRERINLLLDKGSPFLELSSLAGNELYKNEYVPSGGIVTGIGKIYGTDCMVIGNDATVKGGTYYPITVKKHLRAQEIAMENSLPCIYLVDSGGANLAQQADVFPDKYHFGRIFFNQANMSKLGIPQIAVVLGSCTAGGAYMPAMADESIIVKGRGTVFLGGPPLVRAATGEQVSDEELGGAELHCKQSGVTDHYALDDEHALHLARLAISNLNRCTATIHFPSSAQVRPPKFPTEDLYGIIGDNLAHSFDIKEVIARIVDGSEFFEFKQNYGTSLVGGFGKLYGITVGILANNGVMFSESALKGTHFVQLCCRRKIPLIFLQNVTGFMVGREVEAEGIAKHGAKLVTAVSCAQVPKLTLIVGSSYGAGNYAMCGRAYEPRFLFAWPNSKISVMGGSQAAEVLATIQKDRSLAEGKPWDKDKEERIKGPISRQFEVEGHSLYATARLWDDGVIDPADSRRVLGLALSVAIKAPIQDSSFGIFRM</sequence>
<comment type="catalytic activity">
    <reaction evidence="7">
        <text>3-methylbut-2-enoyl-CoA + hydrogencarbonate + ATP = 3-methyl-(2E)-glutaconyl-CoA + ADP + phosphate + H(+)</text>
        <dbReference type="Rhea" id="RHEA:13589"/>
        <dbReference type="ChEBI" id="CHEBI:15378"/>
        <dbReference type="ChEBI" id="CHEBI:17544"/>
        <dbReference type="ChEBI" id="CHEBI:30616"/>
        <dbReference type="ChEBI" id="CHEBI:43474"/>
        <dbReference type="ChEBI" id="CHEBI:57344"/>
        <dbReference type="ChEBI" id="CHEBI:57346"/>
        <dbReference type="ChEBI" id="CHEBI:456216"/>
        <dbReference type="EC" id="6.4.1.4"/>
    </reaction>
</comment>
<evidence type="ECO:0000256" key="7">
    <source>
        <dbReference type="ARBA" id="ARBA00052347"/>
    </source>
</evidence>
<evidence type="ECO:0000256" key="8">
    <source>
        <dbReference type="ARBA" id="ARBA00069234"/>
    </source>
</evidence>
<dbReference type="EC" id="6.4.1.4" evidence="3"/>
<dbReference type="SUPFAM" id="SSF52096">
    <property type="entry name" value="ClpP/crotonase"/>
    <property type="match status" value="2"/>
</dbReference>
<feature type="domain" description="CoA carboxyltransferase N-terminal" evidence="9">
    <location>
        <begin position="70"/>
        <end position="327"/>
    </location>
</feature>
<dbReference type="PROSITE" id="PS50980">
    <property type="entry name" value="COA_CT_NTER"/>
    <property type="match status" value="1"/>
</dbReference>
<dbReference type="GO" id="GO:0005739">
    <property type="term" value="C:mitochondrion"/>
    <property type="evidence" value="ECO:0007669"/>
    <property type="project" value="TreeGrafter"/>
</dbReference>
<dbReference type="InterPro" id="IPR011763">
    <property type="entry name" value="COA_CT_C"/>
</dbReference>
<proteinExistence type="inferred from homology"/>
<organism evidence="11 12">
    <name type="scientific">Trichuris muris</name>
    <name type="common">Mouse whipworm</name>
    <dbReference type="NCBI Taxonomy" id="70415"/>
    <lineage>
        <taxon>Eukaryota</taxon>
        <taxon>Metazoa</taxon>
        <taxon>Ecdysozoa</taxon>
        <taxon>Nematoda</taxon>
        <taxon>Enoplea</taxon>
        <taxon>Dorylaimia</taxon>
        <taxon>Trichinellida</taxon>
        <taxon>Trichuridae</taxon>
        <taxon>Trichuris</taxon>
    </lineage>
</organism>
<accession>A0A5S6QSP6</accession>
<evidence type="ECO:0000256" key="5">
    <source>
        <dbReference type="ARBA" id="ARBA00031237"/>
    </source>
</evidence>
<dbReference type="PANTHER" id="PTHR22855:SF13">
    <property type="entry name" value="METHYLCROTONOYL-COA CARBOXYLASE BETA CHAIN, MITOCHONDRIAL"/>
    <property type="match status" value="1"/>
</dbReference>
<dbReference type="GO" id="GO:0006552">
    <property type="term" value="P:L-leucine catabolic process"/>
    <property type="evidence" value="ECO:0007669"/>
    <property type="project" value="UniProtKB-UniPathway"/>
</dbReference>
<evidence type="ECO:0000259" key="9">
    <source>
        <dbReference type="PROSITE" id="PS50980"/>
    </source>
</evidence>
<dbReference type="WBParaSite" id="TMUE_2000010163.1">
    <property type="protein sequence ID" value="TMUE_2000010163.1"/>
    <property type="gene ID" value="WBGene00294302"/>
</dbReference>
<comment type="pathway">
    <text evidence="2">Amino-acid degradation; L-leucine degradation; (S)-3-hydroxy-3-methylglutaryl-CoA from 3-isovaleryl-CoA: step 2/3.</text>
</comment>
<dbReference type="STRING" id="70415.A0A5S6QSP6"/>
<dbReference type="Gene3D" id="3.90.226.10">
    <property type="entry name" value="2-enoyl-CoA Hydratase, Chain A, domain 1"/>
    <property type="match status" value="2"/>
</dbReference>
<dbReference type="PANTHER" id="PTHR22855">
    <property type="entry name" value="ACETYL, PROPIONYL, PYRUVATE, AND GLUTACONYL CARBOXYLASE-RELATED"/>
    <property type="match status" value="1"/>
</dbReference>
<reference evidence="11" key="2">
    <citation type="submission" date="2014-03" db="EMBL/GenBank/DDBJ databases">
        <title>The whipworm genome and dual-species transcriptomics of an intimate host-pathogen interaction.</title>
        <authorList>
            <person name="Foth B.J."/>
            <person name="Tsai I.J."/>
            <person name="Reid A.J."/>
            <person name="Bancroft A.J."/>
            <person name="Nichol S."/>
            <person name="Tracey A."/>
            <person name="Holroyd N."/>
            <person name="Cotton J.A."/>
            <person name="Stanley E.J."/>
            <person name="Zarowiecki M."/>
            <person name="Liu J.Z."/>
            <person name="Huckvale T."/>
            <person name="Cooper P.J."/>
            <person name="Grencis R.K."/>
            <person name="Berriman M."/>
        </authorList>
    </citation>
    <scope>NUCLEOTIDE SEQUENCE [LARGE SCALE GENOMIC DNA]</scope>
    <source>
        <strain evidence="11">Edinburgh</strain>
    </source>
</reference>
<evidence type="ECO:0000256" key="6">
    <source>
        <dbReference type="ARBA" id="ARBA00031404"/>
    </source>
</evidence>
<reference evidence="11" key="1">
    <citation type="submission" date="2013-11" db="EMBL/GenBank/DDBJ databases">
        <authorList>
            <person name="Aslett M."/>
        </authorList>
    </citation>
    <scope>NUCLEOTIDE SEQUENCE [LARGE SCALE GENOMIC DNA]</scope>
    <source>
        <strain evidence="11">Edinburgh</strain>
    </source>
</reference>
<dbReference type="FunFam" id="3.90.226.10:FF:000007">
    <property type="entry name" value="Methylcrotonoyl-CoA carboxylase subunit beta"/>
    <property type="match status" value="1"/>
</dbReference>
<comment type="similarity">
    <text evidence="1">Belongs to the AccD/PCCB family.</text>
</comment>